<feature type="domain" description="F-box" evidence="1">
    <location>
        <begin position="39"/>
        <end position="98"/>
    </location>
</feature>
<name>M2QZV8_CERS8</name>
<sequence length="529" mass="59396">MHFNGEVTNLDSTTLLAADRALAVSLASVRERLNGLCAINRLPPELLAMIFYHVPMTYQHVSPWESNVQACSNLLPITYVCKHWRAVVLGAPYLWSHVTPIFPAQISLSRSRNLPLRVYITYDSHRVLEEILQSRRPILELCCEGDHIYGRMPSDYSASHLESFTLANYNSPGETLRNITLFDGKVPRLQELALATSNWPLPSHPLPALRRLSVDACNNIQISALVRVFSSSPYLEHLVVRGSDLMIDHLTTKPIHMDRLETIYIKTISTQAATGILSSVSVNPGTAVYLSGIDTLVIPRSHCKPDACRVAIWQTAEKIILAATGSSTAIWSTCKPGDTIAAHGAAFDAMQKLPLEKVTELWMEDLLPISALAQHLNALLRALTNVATLYIHIPHASYIIQHLMDDESNPPLCPRLATLYMHSDLEGDDSEIDIDFICELAERRKRIGHPIPKVVIDMLDQTELTDPDFQEDIDRLKKSVGKVDLARGGKIAMDMPVCCDTCPHHWWRPWSRRWWDIRNGDTYDDIAGW</sequence>
<evidence type="ECO:0000259" key="1">
    <source>
        <dbReference type="Pfam" id="PF12937"/>
    </source>
</evidence>
<dbReference type="InterPro" id="IPR001810">
    <property type="entry name" value="F-box_dom"/>
</dbReference>
<dbReference type="InterPro" id="IPR036047">
    <property type="entry name" value="F-box-like_dom_sf"/>
</dbReference>
<protein>
    <recommendedName>
        <fullName evidence="1">F-box domain-containing protein</fullName>
    </recommendedName>
</protein>
<dbReference type="EMBL" id="KB445813">
    <property type="protein sequence ID" value="EMD32146.1"/>
    <property type="molecule type" value="Genomic_DNA"/>
</dbReference>
<organism evidence="2 3">
    <name type="scientific">Ceriporiopsis subvermispora (strain B)</name>
    <name type="common">White-rot fungus</name>
    <name type="synonym">Gelatoporia subvermispora</name>
    <dbReference type="NCBI Taxonomy" id="914234"/>
    <lineage>
        <taxon>Eukaryota</taxon>
        <taxon>Fungi</taxon>
        <taxon>Dikarya</taxon>
        <taxon>Basidiomycota</taxon>
        <taxon>Agaricomycotina</taxon>
        <taxon>Agaricomycetes</taxon>
        <taxon>Polyporales</taxon>
        <taxon>Gelatoporiaceae</taxon>
        <taxon>Gelatoporia</taxon>
    </lineage>
</organism>
<proteinExistence type="predicted"/>
<dbReference type="HOGENOM" id="CLU_429006_0_0_1"/>
<dbReference type="Proteomes" id="UP000016930">
    <property type="component" value="Unassembled WGS sequence"/>
</dbReference>
<keyword evidence="3" id="KW-1185">Reference proteome</keyword>
<dbReference type="InterPro" id="IPR032675">
    <property type="entry name" value="LRR_dom_sf"/>
</dbReference>
<evidence type="ECO:0000313" key="3">
    <source>
        <dbReference type="Proteomes" id="UP000016930"/>
    </source>
</evidence>
<dbReference type="STRING" id="914234.M2QZV8"/>
<dbReference type="SUPFAM" id="SSF81383">
    <property type="entry name" value="F-box domain"/>
    <property type="match status" value="1"/>
</dbReference>
<reference evidence="2 3" key="1">
    <citation type="journal article" date="2012" name="Proc. Natl. Acad. Sci. U.S.A.">
        <title>Comparative genomics of Ceriporiopsis subvermispora and Phanerochaete chrysosporium provide insight into selective ligninolysis.</title>
        <authorList>
            <person name="Fernandez-Fueyo E."/>
            <person name="Ruiz-Duenas F.J."/>
            <person name="Ferreira P."/>
            <person name="Floudas D."/>
            <person name="Hibbett D.S."/>
            <person name="Canessa P."/>
            <person name="Larrondo L.F."/>
            <person name="James T.Y."/>
            <person name="Seelenfreund D."/>
            <person name="Lobos S."/>
            <person name="Polanco R."/>
            <person name="Tello M."/>
            <person name="Honda Y."/>
            <person name="Watanabe T."/>
            <person name="Watanabe T."/>
            <person name="Ryu J.S."/>
            <person name="Kubicek C.P."/>
            <person name="Schmoll M."/>
            <person name="Gaskell J."/>
            <person name="Hammel K.E."/>
            <person name="St John F.J."/>
            <person name="Vanden Wymelenberg A."/>
            <person name="Sabat G."/>
            <person name="Splinter BonDurant S."/>
            <person name="Syed K."/>
            <person name="Yadav J.S."/>
            <person name="Doddapaneni H."/>
            <person name="Subramanian V."/>
            <person name="Lavin J.L."/>
            <person name="Oguiza J.A."/>
            <person name="Perez G."/>
            <person name="Pisabarro A.G."/>
            <person name="Ramirez L."/>
            <person name="Santoyo F."/>
            <person name="Master E."/>
            <person name="Coutinho P.M."/>
            <person name="Henrissat B."/>
            <person name="Lombard V."/>
            <person name="Magnuson J.K."/>
            <person name="Kuees U."/>
            <person name="Hori C."/>
            <person name="Igarashi K."/>
            <person name="Samejima M."/>
            <person name="Held B.W."/>
            <person name="Barry K.W."/>
            <person name="LaButti K.M."/>
            <person name="Lapidus A."/>
            <person name="Lindquist E.A."/>
            <person name="Lucas S.M."/>
            <person name="Riley R."/>
            <person name="Salamov A.A."/>
            <person name="Hoffmeister D."/>
            <person name="Schwenk D."/>
            <person name="Hadar Y."/>
            <person name="Yarden O."/>
            <person name="de Vries R.P."/>
            <person name="Wiebenga A."/>
            <person name="Stenlid J."/>
            <person name="Eastwood D."/>
            <person name="Grigoriev I.V."/>
            <person name="Berka R.M."/>
            <person name="Blanchette R.A."/>
            <person name="Kersten P."/>
            <person name="Martinez A.T."/>
            <person name="Vicuna R."/>
            <person name="Cullen D."/>
        </authorList>
    </citation>
    <scope>NUCLEOTIDE SEQUENCE [LARGE SCALE GENOMIC DNA]</scope>
    <source>
        <strain evidence="2 3">B</strain>
    </source>
</reference>
<accession>M2QZV8</accession>
<dbReference type="OrthoDB" id="3353710at2759"/>
<dbReference type="Gene3D" id="3.80.10.10">
    <property type="entry name" value="Ribonuclease Inhibitor"/>
    <property type="match status" value="1"/>
</dbReference>
<dbReference type="Gene3D" id="1.20.1280.50">
    <property type="match status" value="1"/>
</dbReference>
<dbReference type="Pfam" id="PF12937">
    <property type="entry name" value="F-box-like"/>
    <property type="match status" value="1"/>
</dbReference>
<gene>
    <name evidence="2" type="ORF">CERSUDRAFT_99826</name>
</gene>
<evidence type="ECO:0000313" key="2">
    <source>
        <dbReference type="EMBL" id="EMD32146.1"/>
    </source>
</evidence>
<dbReference type="AlphaFoldDB" id="M2QZV8"/>
<dbReference type="SUPFAM" id="SSF52047">
    <property type="entry name" value="RNI-like"/>
    <property type="match status" value="1"/>
</dbReference>